<dbReference type="EMBL" id="CP023422">
    <property type="protein sequence ID" value="ATD59195.1"/>
    <property type="molecule type" value="Genomic_DNA"/>
</dbReference>
<name>A0A290WQM8_9BURK</name>
<evidence type="ECO:0000313" key="2">
    <source>
        <dbReference type="Proteomes" id="UP000218437"/>
    </source>
</evidence>
<proteinExistence type="predicted"/>
<organism evidence="1 2">
    <name type="scientific">Janthinobacterium svalbardensis</name>
    <dbReference type="NCBI Taxonomy" id="368607"/>
    <lineage>
        <taxon>Bacteria</taxon>
        <taxon>Pseudomonadati</taxon>
        <taxon>Pseudomonadota</taxon>
        <taxon>Betaproteobacteria</taxon>
        <taxon>Burkholderiales</taxon>
        <taxon>Oxalobacteraceae</taxon>
        <taxon>Janthinobacterium</taxon>
    </lineage>
</organism>
<accession>A0A290WQM8</accession>
<dbReference type="AlphaFoldDB" id="A0A290WQM8"/>
<reference evidence="1 2" key="1">
    <citation type="submission" date="2017-09" db="EMBL/GenBank/DDBJ databases">
        <title>Complete genome sequence of Janthinobacterium svalbardensis PAMC 27463.</title>
        <authorList>
            <person name="Cho Y.-J."/>
            <person name="Cho A."/>
            <person name="Kim O.-S."/>
            <person name="Lee J.-I."/>
        </authorList>
    </citation>
    <scope>NUCLEOTIDE SEQUENCE [LARGE SCALE GENOMIC DNA]</scope>
    <source>
        <strain evidence="1 2">PAMC 27463</strain>
    </source>
</reference>
<keyword evidence="2" id="KW-1185">Reference proteome</keyword>
<dbReference type="Proteomes" id="UP000218437">
    <property type="component" value="Chromosome"/>
</dbReference>
<protein>
    <submittedName>
        <fullName evidence="1">Uncharacterized protein</fullName>
    </submittedName>
</protein>
<dbReference type="KEGG" id="jsv:CNX70_02560"/>
<gene>
    <name evidence="1" type="ORF">CNX70_02560</name>
</gene>
<evidence type="ECO:0000313" key="1">
    <source>
        <dbReference type="EMBL" id="ATD59195.1"/>
    </source>
</evidence>
<sequence length="107" mass="11222">MSRAVDEGNAEAVECAIALQHIAQFAEAGQIRGQQRVDGGNIGNGLPLHGVDVQAVHDRLLCPVMSGPGCRRGAGTPGEIPIVAAKLVRRLRQIKGAAHRISSNIAR</sequence>